<protein>
    <recommendedName>
        <fullName evidence="5">Fn3-like domain-containing protein</fullName>
    </recommendedName>
</protein>
<name>A0A1M5RTK4_9FLAO</name>
<dbReference type="AlphaFoldDB" id="A0A1M5RTK4"/>
<dbReference type="EMBL" id="FQWO01000010">
    <property type="protein sequence ID" value="SHH29499.1"/>
    <property type="molecule type" value="Genomic_DNA"/>
</dbReference>
<proteinExistence type="predicted"/>
<dbReference type="RefSeq" id="WP_072945054.1">
    <property type="nucleotide sequence ID" value="NZ_FQWO01000010.1"/>
</dbReference>
<evidence type="ECO:0008006" key="5">
    <source>
        <dbReference type="Google" id="ProtNLM"/>
    </source>
</evidence>
<dbReference type="Proteomes" id="UP000237771">
    <property type="component" value="Unassembled WGS sequence"/>
</dbReference>
<evidence type="ECO:0000313" key="3">
    <source>
        <dbReference type="Proteomes" id="UP000184384"/>
    </source>
</evidence>
<reference evidence="2" key="2">
    <citation type="submission" date="2016-11" db="EMBL/GenBank/DDBJ databases">
        <authorList>
            <person name="Jaros S."/>
            <person name="Januszkiewicz K."/>
            <person name="Wedrychowicz H."/>
        </authorList>
    </citation>
    <scope>NUCLEOTIDE SEQUENCE [LARGE SCALE GENOMIC DNA]</scope>
    <source>
        <strain evidence="2">DSM 19729</strain>
    </source>
</reference>
<keyword evidence="4" id="KW-1185">Reference proteome</keyword>
<accession>A0A1M5RTK4</accession>
<gene>
    <name evidence="1" type="ORF">BC624_1062</name>
    <name evidence="2" type="ORF">SAMN05443373_110120</name>
</gene>
<evidence type="ECO:0000313" key="4">
    <source>
        <dbReference type="Proteomes" id="UP000237771"/>
    </source>
</evidence>
<organism evidence="2 3">
    <name type="scientific">Flavobacterium granuli</name>
    <dbReference type="NCBI Taxonomy" id="280093"/>
    <lineage>
        <taxon>Bacteria</taxon>
        <taxon>Pseudomonadati</taxon>
        <taxon>Bacteroidota</taxon>
        <taxon>Flavobacteriia</taxon>
        <taxon>Flavobacteriales</taxon>
        <taxon>Flavobacteriaceae</taxon>
        <taxon>Flavobacterium</taxon>
    </lineage>
</organism>
<dbReference type="Proteomes" id="UP000184384">
    <property type="component" value="Unassembled WGS sequence"/>
</dbReference>
<sequence length="164" mass="18336">MKNNSTFFEKNVTIFFFFLMFSTTIFSQNGCKATLVVEKNNNISTINKGSIYYPLVLTNTGNQSDSFSVSAININGSCNNNDQSDSSLNVNLSFSFLDKNLTPINTPITLSANESILFYAKVDKPISTNVKRWNCTRIEAQSSNCSNYKTQTDVQTFVLDPNED</sequence>
<evidence type="ECO:0000313" key="1">
    <source>
        <dbReference type="EMBL" id="PRZ22754.1"/>
    </source>
</evidence>
<reference evidence="3" key="1">
    <citation type="submission" date="2016-11" db="EMBL/GenBank/DDBJ databases">
        <authorList>
            <person name="Varghese N."/>
            <person name="Submissions S."/>
        </authorList>
    </citation>
    <scope>NUCLEOTIDE SEQUENCE [LARGE SCALE GENOMIC DNA]</scope>
    <source>
        <strain evidence="3">DSM 19729</strain>
    </source>
</reference>
<dbReference type="EMBL" id="PVUB01000006">
    <property type="protein sequence ID" value="PRZ22754.1"/>
    <property type="molecule type" value="Genomic_DNA"/>
</dbReference>
<evidence type="ECO:0000313" key="2">
    <source>
        <dbReference type="EMBL" id="SHH29499.1"/>
    </source>
</evidence>
<reference evidence="1 4" key="3">
    <citation type="submission" date="2018-03" db="EMBL/GenBank/DDBJ databases">
        <title>Genomic Encyclopedia of Archaeal and Bacterial Type Strains, Phase II (KMG-II): from individual species to whole genera.</title>
        <authorList>
            <person name="Goeker M."/>
        </authorList>
    </citation>
    <scope>NUCLEOTIDE SEQUENCE [LARGE SCALE GENOMIC DNA]</scope>
    <source>
        <strain evidence="1 4">DSM 17797</strain>
    </source>
</reference>